<organism evidence="1 2">
    <name type="scientific">Austropuccinia psidii MF-1</name>
    <dbReference type="NCBI Taxonomy" id="1389203"/>
    <lineage>
        <taxon>Eukaryota</taxon>
        <taxon>Fungi</taxon>
        <taxon>Dikarya</taxon>
        <taxon>Basidiomycota</taxon>
        <taxon>Pucciniomycotina</taxon>
        <taxon>Pucciniomycetes</taxon>
        <taxon>Pucciniales</taxon>
        <taxon>Sphaerophragmiaceae</taxon>
        <taxon>Austropuccinia</taxon>
    </lineage>
</organism>
<evidence type="ECO:0000313" key="1">
    <source>
        <dbReference type="EMBL" id="MBW0466194.1"/>
    </source>
</evidence>
<dbReference type="OrthoDB" id="2961286at2759"/>
<sequence length="113" mass="13195">MRMAFWTAYSKISDAVEEIPGYEEGNWHQLKEDPITEWGNVEPERRYRKDSLINSVSNTQDAGGISTLFQYKRLIGEYEALITYLLIYEHIPKDNNWGDWQPPCILTGLEEPL</sequence>
<dbReference type="Proteomes" id="UP000765509">
    <property type="component" value="Unassembled WGS sequence"/>
</dbReference>
<evidence type="ECO:0000313" key="2">
    <source>
        <dbReference type="Proteomes" id="UP000765509"/>
    </source>
</evidence>
<dbReference type="EMBL" id="AVOT02001235">
    <property type="protein sequence ID" value="MBW0466194.1"/>
    <property type="molecule type" value="Genomic_DNA"/>
</dbReference>
<keyword evidence="2" id="KW-1185">Reference proteome</keyword>
<dbReference type="AlphaFoldDB" id="A0A9Q3GGB9"/>
<comment type="caution">
    <text evidence="1">The sequence shown here is derived from an EMBL/GenBank/DDBJ whole genome shotgun (WGS) entry which is preliminary data.</text>
</comment>
<gene>
    <name evidence="1" type="ORF">O181_005909</name>
</gene>
<accession>A0A9Q3GGB9</accession>
<proteinExistence type="predicted"/>
<protein>
    <submittedName>
        <fullName evidence="1">Uncharacterized protein</fullName>
    </submittedName>
</protein>
<name>A0A9Q3GGB9_9BASI</name>
<reference evidence="1" key="1">
    <citation type="submission" date="2021-03" db="EMBL/GenBank/DDBJ databases">
        <title>Draft genome sequence of rust myrtle Austropuccinia psidii MF-1, a brazilian biotype.</title>
        <authorList>
            <person name="Quecine M.C."/>
            <person name="Pachon D.M.R."/>
            <person name="Bonatelli M.L."/>
            <person name="Correr F.H."/>
            <person name="Franceschini L.M."/>
            <person name="Leite T.F."/>
            <person name="Margarido G.R.A."/>
            <person name="Almeida C.A."/>
            <person name="Ferrarezi J.A."/>
            <person name="Labate C.A."/>
        </authorList>
    </citation>
    <scope>NUCLEOTIDE SEQUENCE</scope>
    <source>
        <strain evidence="1">MF-1</strain>
    </source>
</reference>